<name>A0ABX1N8B9_9RHOO</name>
<dbReference type="EMBL" id="WTVH01000134">
    <property type="protein sequence ID" value="NMF95518.1"/>
    <property type="molecule type" value="Genomic_DNA"/>
</dbReference>
<protein>
    <submittedName>
        <fullName evidence="2">Uncharacterized protein</fullName>
    </submittedName>
</protein>
<accession>A0ABX1N8B9</accession>
<feature type="compositionally biased region" description="Low complexity" evidence="1">
    <location>
        <begin position="84"/>
        <end position="94"/>
    </location>
</feature>
<sequence>MSERTNRRNGAVMAGRLFSGSVENPEVERCRHCGELLHPYPEPEHWMQYPLPVCCVVDGLKFCDIFGKPGCVDAYLVEHPAPTGAADEGGAAARARQREKKKAKDATASSGEDSDKRAARLAASMPSDPATLLDVAADAVRALHAARCPCEASRALSSWR</sequence>
<evidence type="ECO:0000256" key="1">
    <source>
        <dbReference type="SAM" id="MobiDB-lite"/>
    </source>
</evidence>
<gene>
    <name evidence="2" type="ORF">GO608_19745</name>
</gene>
<reference evidence="2" key="1">
    <citation type="submission" date="2019-12" db="EMBL/GenBank/DDBJ databases">
        <title>Comparative genomics gives insights into the taxonomy of the Azoarcus-Aromatoleum group and reveals separate origins of nif in the plant-associated Azoarcus and non-plant-associated Aromatoleum sub-groups.</title>
        <authorList>
            <person name="Lafos M."/>
            <person name="Maluk M."/>
            <person name="Batista M."/>
            <person name="Junghare M."/>
            <person name="Carmona M."/>
            <person name="Faoro H."/>
            <person name="Cruz L.M."/>
            <person name="Battistoni F."/>
            <person name="De Souza E."/>
            <person name="Pedrosa F."/>
            <person name="Chen W.-M."/>
            <person name="Poole P.S."/>
            <person name="Dixon R.A."/>
            <person name="James E.K."/>
        </authorList>
    </citation>
    <scope>NUCLEOTIDE SEQUENCE</scope>
    <source>
        <strain evidence="2">U120</strain>
    </source>
</reference>
<dbReference type="Proteomes" id="UP000601990">
    <property type="component" value="Unassembled WGS sequence"/>
</dbReference>
<feature type="region of interest" description="Disordered" evidence="1">
    <location>
        <begin position="82"/>
        <end position="125"/>
    </location>
</feature>
<organism evidence="2 3">
    <name type="scientific">Aromatoleum buckelii</name>
    <dbReference type="NCBI Taxonomy" id="200254"/>
    <lineage>
        <taxon>Bacteria</taxon>
        <taxon>Pseudomonadati</taxon>
        <taxon>Pseudomonadota</taxon>
        <taxon>Betaproteobacteria</taxon>
        <taxon>Rhodocyclales</taxon>
        <taxon>Rhodocyclaceae</taxon>
        <taxon>Aromatoleum</taxon>
    </lineage>
</organism>
<evidence type="ECO:0000313" key="2">
    <source>
        <dbReference type="EMBL" id="NMF95518.1"/>
    </source>
</evidence>
<evidence type="ECO:0000313" key="3">
    <source>
        <dbReference type="Proteomes" id="UP000601990"/>
    </source>
</evidence>
<comment type="caution">
    <text evidence="2">The sequence shown here is derived from an EMBL/GenBank/DDBJ whole genome shotgun (WGS) entry which is preliminary data.</text>
</comment>
<keyword evidence="3" id="KW-1185">Reference proteome</keyword>
<proteinExistence type="predicted"/>